<feature type="transmembrane region" description="Helical" evidence="2">
    <location>
        <begin position="20"/>
        <end position="40"/>
    </location>
</feature>
<dbReference type="PANTHER" id="PTHR43000">
    <property type="entry name" value="DTDP-D-GLUCOSE 4,6-DEHYDRATASE-RELATED"/>
    <property type="match status" value="1"/>
</dbReference>
<proteinExistence type="inferred from homology"/>
<dbReference type="AlphaFoldDB" id="A0A5N5EES7"/>
<dbReference type="EMBL" id="VYUA01000046">
    <property type="protein sequence ID" value="KAB2588563.1"/>
    <property type="molecule type" value="Genomic_DNA"/>
</dbReference>
<dbReference type="RefSeq" id="WP_151513356.1">
    <property type="nucleotide sequence ID" value="NZ_JBMVCA010000014.1"/>
</dbReference>
<keyword evidence="5" id="KW-1185">Reference proteome</keyword>
<protein>
    <submittedName>
        <fullName evidence="4">NAD(P)-dependent oxidoreductase</fullName>
    </submittedName>
</protein>
<accession>A0A5N5EES7</accession>
<sequence length="345" mass="35882">MSAAPDGPAVSPTAGRTPLITVLGASGFLGSAVAAMLARTPVRLRLVSRRAGSVPPGVAEVETRAADLTDPGNLRDALTGADAVVHLICHRTDSHAWRTGNDPMSERVNVGMVHDLINAVRGRAGGPPPVCLFIGSTSQVGLTSADCIDGTEPDRPASVYDRHKLLAEQALLSATAEGVLRAVSVRLPTVFGDCPVPTAVDRGVVTAMARRALAGEPLTVWRDGEIARDMLYVTDAARALVTALDHAGALAGRSWVVGTGQPTRLRDLFTSVAEIAAALTGGPPVPVVTVDPPAHATPPDFHSYTVDASAFRAVTGWTPDVPLRKGLERTVHGLAKDRREQLAGG</sequence>
<dbReference type="Pfam" id="PF01370">
    <property type="entry name" value="Epimerase"/>
    <property type="match status" value="1"/>
</dbReference>
<evidence type="ECO:0000256" key="2">
    <source>
        <dbReference type="SAM" id="Phobius"/>
    </source>
</evidence>
<dbReference type="InterPro" id="IPR036291">
    <property type="entry name" value="NAD(P)-bd_dom_sf"/>
</dbReference>
<gene>
    <name evidence="4" type="ORF">F5983_31755</name>
</gene>
<evidence type="ECO:0000313" key="4">
    <source>
        <dbReference type="EMBL" id="KAB2588563.1"/>
    </source>
</evidence>
<reference evidence="4 5" key="1">
    <citation type="submission" date="2019-09" db="EMBL/GenBank/DDBJ databases">
        <authorList>
            <person name="Liu P."/>
        </authorList>
    </citation>
    <scope>NUCLEOTIDE SEQUENCE [LARGE SCALE GENOMIC DNA]</scope>
    <source>
        <strain evidence="4 5">TRM68085</strain>
    </source>
</reference>
<organism evidence="4 5">
    <name type="scientific">Streptomyces arboris</name>
    <dbReference type="NCBI Taxonomy" id="2600619"/>
    <lineage>
        <taxon>Bacteria</taxon>
        <taxon>Bacillati</taxon>
        <taxon>Actinomycetota</taxon>
        <taxon>Actinomycetes</taxon>
        <taxon>Kitasatosporales</taxon>
        <taxon>Streptomycetaceae</taxon>
        <taxon>Streptomyces</taxon>
    </lineage>
</organism>
<dbReference type="SUPFAM" id="SSF51735">
    <property type="entry name" value="NAD(P)-binding Rossmann-fold domains"/>
    <property type="match status" value="1"/>
</dbReference>
<dbReference type="InterPro" id="IPR001509">
    <property type="entry name" value="Epimerase_deHydtase"/>
</dbReference>
<keyword evidence="2" id="KW-0812">Transmembrane</keyword>
<comment type="caution">
    <text evidence="4">The sequence shown here is derived from an EMBL/GenBank/DDBJ whole genome shotgun (WGS) entry which is preliminary data.</text>
</comment>
<feature type="domain" description="NAD-dependent epimerase/dehydratase" evidence="3">
    <location>
        <begin position="20"/>
        <end position="258"/>
    </location>
</feature>
<evidence type="ECO:0000259" key="3">
    <source>
        <dbReference type="Pfam" id="PF01370"/>
    </source>
</evidence>
<dbReference type="Gene3D" id="3.40.50.720">
    <property type="entry name" value="NAD(P)-binding Rossmann-like Domain"/>
    <property type="match status" value="1"/>
</dbReference>
<dbReference type="Proteomes" id="UP000326907">
    <property type="component" value="Unassembled WGS sequence"/>
</dbReference>
<comment type="similarity">
    <text evidence="1">Belongs to the NAD(P)-dependent epimerase/dehydratase family.</text>
</comment>
<keyword evidence="2" id="KW-0472">Membrane</keyword>
<keyword evidence="2" id="KW-1133">Transmembrane helix</keyword>
<evidence type="ECO:0000256" key="1">
    <source>
        <dbReference type="ARBA" id="ARBA00007637"/>
    </source>
</evidence>
<name>A0A5N5EES7_9ACTN</name>
<evidence type="ECO:0000313" key="5">
    <source>
        <dbReference type="Proteomes" id="UP000326907"/>
    </source>
</evidence>